<dbReference type="Pfam" id="PF02470">
    <property type="entry name" value="MlaD"/>
    <property type="match status" value="1"/>
</dbReference>
<dbReference type="InterPro" id="IPR003399">
    <property type="entry name" value="Mce/MlaD"/>
</dbReference>
<feature type="domain" description="Mammalian cell entry C-terminal" evidence="2">
    <location>
        <begin position="135"/>
        <end position="319"/>
    </location>
</feature>
<reference evidence="3 4" key="1">
    <citation type="submission" date="2019-03" db="EMBL/GenBank/DDBJ databases">
        <title>Draft genome sequences of novel Actinobacteria.</title>
        <authorList>
            <person name="Sahin N."/>
            <person name="Ay H."/>
            <person name="Saygin H."/>
        </authorList>
    </citation>
    <scope>NUCLEOTIDE SEQUENCE [LARGE SCALE GENOMIC DNA]</scope>
    <source>
        <strain evidence="3 4">JCM 30547</strain>
    </source>
</reference>
<dbReference type="OrthoDB" id="9774928at2"/>
<proteinExistence type="predicted"/>
<dbReference type="Pfam" id="PF11887">
    <property type="entry name" value="Mce4_CUP1"/>
    <property type="match status" value="1"/>
</dbReference>
<evidence type="ECO:0000259" key="2">
    <source>
        <dbReference type="Pfam" id="PF11887"/>
    </source>
</evidence>
<keyword evidence="4" id="KW-1185">Reference proteome</keyword>
<comment type="caution">
    <text evidence="3">The sequence shown here is derived from an EMBL/GenBank/DDBJ whole genome shotgun (WGS) entry which is preliminary data.</text>
</comment>
<dbReference type="PANTHER" id="PTHR33371">
    <property type="entry name" value="INTERMEMBRANE PHOSPHOLIPID TRANSPORT SYSTEM BINDING PROTEIN MLAD-RELATED"/>
    <property type="match status" value="1"/>
</dbReference>
<organism evidence="3 4">
    <name type="scientific">Kribbella albertanoniae</name>
    <dbReference type="NCBI Taxonomy" id="1266829"/>
    <lineage>
        <taxon>Bacteria</taxon>
        <taxon>Bacillati</taxon>
        <taxon>Actinomycetota</taxon>
        <taxon>Actinomycetes</taxon>
        <taxon>Propionibacteriales</taxon>
        <taxon>Kribbellaceae</taxon>
        <taxon>Kribbella</taxon>
    </lineage>
</organism>
<dbReference type="PANTHER" id="PTHR33371:SF15">
    <property type="entry name" value="LIPOPROTEIN LPRN"/>
    <property type="match status" value="1"/>
</dbReference>
<sequence>MHAPEHRNRSNHSRRWALVAGALAMAMALTGCDFSVYSLPLPGGAKIKGPSYTVTVEFTDVLDLVPKSTVKVDDVTVGMVEKVWLEGYVAKVRIRLPKSLELPDNERATIRQTSLLGEKFVSLAKPTGQEAPRGRLDDGEVIPLSRTTSNVEVEEVLAALSLLLNGGGVAQLQIITQELNKALTGNEPAIKSVLTQLDTFVGTLDQNKQKIVTAITAVDALAKKLNAQKETLATAIDSLPKSIATLDKQRAALVKTLQALSTLGSTATRVITSAQKDLVANLQSLYPILTKLAEAGENLPKSLELLFTYPFPDAAARGVKGDYTNLGITLDINTQKLLKGLLGLDLPTVGPTALPTGNISLPVHNPTTTKPGAKPTGIATTCVTVLLLPVCGPKLNRAGFDPDLARALMPGVVK</sequence>
<evidence type="ECO:0000313" key="4">
    <source>
        <dbReference type="Proteomes" id="UP000295075"/>
    </source>
</evidence>
<name>A0A4R4QE80_9ACTN</name>
<dbReference type="AlphaFoldDB" id="A0A4R4QE80"/>
<dbReference type="InterPro" id="IPR024516">
    <property type="entry name" value="Mce_C"/>
</dbReference>
<dbReference type="InterPro" id="IPR005693">
    <property type="entry name" value="Mce"/>
</dbReference>
<dbReference type="GO" id="GO:0005576">
    <property type="term" value="C:extracellular region"/>
    <property type="evidence" value="ECO:0007669"/>
    <property type="project" value="TreeGrafter"/>
</dbReference>
<dbReference type="NCBIfam" id="TIGR00996">
    <property type="entry name" value="Mtu_fam_mce"/>
    <property type="match status" value="1"/>
</dbReference>
<accession>A0A4R4QE80</accession>
<dbReference type="PROSITE" id="PS51257">
    <property type="entry name" value="PROKAR_LIPOPROTEIN"/>
    <property type="match status" value="1"/>
</dbReference>
<dbReference type="EMBL" id="SMKA01000011">
    <property type="protein sequence ID" value="TDC33876.1"/>
    <property type="molecule type" value="Genomic_DNA"/>
</dbReference>
<dbReference type="InterPro" id="IPR052336">
    <property type="entry name" value="MlaD_Phospholipid_Transporter"/>
</dbReference>
<gene>
    <name evidence="3" type="ORF">E1261_05260</name>
</gene>
<evidence type="ECO:0000259" key="1">
    <source>
        <dbReference type="Pfam" id="PF02470"/>
    </source>
</evidence>
<protein>
    <submittedName>
        <fullName evidence="3">MCE family protein</fullName>
    </submittedName>
</protein>
<dbReference type="Proteomes" id="UP000295075">
    <property type="component" value="Unassembled WGS sequence"/>
</dbReference>
<feature type="domain" description="Mce/MlaD" evidence="1">
    <location>
        <begin position="51"/>
        <end position="124"/>
    </location>
</feature>
<evidence type="ECO:0000313" key="3">
    <source>
        <dbReference type="EMBL" id="TDC33876.1"/>
    </source>
</evidence>